<keyword evidence="7" id="KW-0325">Glycoprotein</keyword>
<keyword evidence="4" id="KW-0769">Symport</keyword>
<dbReference type="GO" id="GO:0016020">
    <property type="term" value="C:membrane"/>
    <property type="evidence" value="ECO:0007669"/>
    <property type="project" value="UniProtKB-SubCell"/>
</dbReference>
<feature type="transmembrane region" description="Helical" evidence="8">
    <location>
        <begin position="15"/>
        <end position="39"/>
    </location>
</feature>
<comment type="caution">
    <text evidence="9">The sequence shown here is derived from an EMBL/GenBank/DDBJ whole genome shotgun (WGS) entry which is preliminary data.</text>
</comment>
<dbReference type="SUPFAM" id="SSF118215">
    <property type="entry name" value="Proton glutamate symport protein"/>
    <property type="match status" value="1"/>
</dbReference>
<dbReference type="EMBL" id="SIHI01000001">
    <property type="protein sequence ID" value="TWT56917.1"/>
    <property type="molecule type" value="Genomic_DNA"/>
</dbReference>
<evidence type="ECO:0000256" key="5">
    <source>
        <dbReference type="ARBA" id="ARBA00022989"/>
    </source>
</evidence>
<dbReference type="PANTHER" id="PTHR11958">
    <property type="entry name" value="SODIUM/DICARBOXYLATE SYMPORTER-RELATED"/>
    <property type="match status" value="1"/>
</dbReference>
<keyword evidence="2" id="KW-0813">Transport</keyword>
<keyword evidence="3 8" id="KW-0812">Transmembrane</keyword>
<feature type="transmembrane region" description="Helical" evidence="8">
    <location>
        <begin position="292"/>
        <end position="316"/>
    </location>
</feature>
<keyword evidence="6 8" id="KW-0472">Membrane</keyword>
<dbReference type="InterPro" id="IPR001991">
    <property type="entry name" value="Na-dicarboxylate_symporter"/>
</dbReference>
<dbReference type="PRINTS" id="PR00173">
    <property type="entry name" value="EDTRNSPORT"/>
</dbReference>
<gene>
    <name evidence="9" type="primary">gltP_1</name>
    <name evidence="9" type="ORF">KOR42_02730</name>
</gene>
<organism evidence="9 10">
    <name type="scientific">Thalassoglobus neptunius</name>
    <dbReference type="NCBI Taxonomy" id="1938619"/>
    <lineage>
        <taxon>Bacteria</taxon>
        <taxon>Pseudomonadati</taxon>
        <taxon>Planctomycetota</taxon>
        <taxon>Planctomycetia</taxon>
        <taxon>Planctomycetales</taxon>
        <taxon>Planctomycetaceae</taxon>
        <taxon>Thalassoglobus</taxon>
    </lineage>
</organism>
<evidence type="ECO:0000256" key="2">
    <source>
        <dbReference type="ARBA" id="ARBA00022448"/>
    </source>
</evidence>
<dbReference type="GO" id="GO:1902475">
    <property type="term" value="P:L-alpha-amino acid transmembrane transport"/>
    <property type="evidence" value="ECO:0007669"/>
    <property type="project" value="UniProtKB-ARBA"/>
</dbReference>
<evidence type="ECO:0000256" key="4">
    <source>
        <dbReference type="ARBA" id="ARBA00022847"/>
    </source>
</evidence>
<protein>
    <submittedName>
        <fullName evidence="9">Proton glutamate symport protein</fullName>
    </submittedName>
</protein>
<comment type="subcellular location">
    <subcellularLocation>
        <location evidence="1">Membrane</location>
        <topology evidence="1">Multi-pass membrane protein</topology>
    </subcellularLocation>
</comment>
<evidence type="ECO:0000256" key="6">
    <source>
        <dbReference type="ARBA" id="ARBA00023136"/>
    </source>
</evidence>
<dbReference type="Gene3D" id="1.10.3860.10">
    <property type="entry name" value="Sodium:dicarboxylate symporter"/>
    <property type="match status" value="1"/>
</dbReference>
<dbReference type="RefSeq" id="WP_146506821.1">
    <property type="nucleotide sequence ID" value="NZ_SIHI01000001.1"/>
</dbReference>
<dbReference type="PANTHER" id="PTHR11958:SF63">
    <property type="entry name" value="AMINO ACID TRANSPORTER"/>
    <property type="match status" value="1"/>
</dbReference>
<dbReference type="OrthoDB" id="9768885at2"/>
<evidence type="ECO:0000256" key="8">
    <source>
        <dbReference type="SAM" id="Phobius"/>
    </source>
</evidence>
<evidence type="ECO:0000256" key="7">
    <source>
        <dbReference type="ARBA" id="ARBA00023180"/>
    </source>
</evidence>
<keyword evidence="10" id="KW-1185">Reference proteome</keyword>
<evidence type="ECO:0000313" key="9">
    <source>
        <dbReference type="EMBL" id="TWT56917.1"/>
    </source>
</evidence>
<dbReference type="Pfam" id="PF00375">
    <property type="entry name" value="SDF"/>
    <property type="match status" value="1"/>
</dbReference>
<reference evidence="9 10" key="1">
    <citation type="submission" date="2019-02" db="EMBL/GenBank/DDBJ databases">
        <title>Deep-cultivation of Planctomycetes and their phenomic and genomic characterization uncovers novel biology.</title>
        <authorList>
            <person name="Wiegand S."/>
            <person name="Jogler M."/>
            <person name="Boedeker C."/>
            <person name="Pinto D."/>
            <person name="Vollmers J."/>
            <person name="Rivas-Marin E."/>
            <person name="Kohn T."/>
            <person name="Peeters S.H."/>
            <person name="Heuer A."/>
            <person name="Rast P."/>
            <person name="Oberbeckmann S."/>
            <person name="Bunk B."/>
            <person name="Jeske O."/>
            <person name="Meyerdierks A."/>
            <person name="Storesund J.E."/>
            <person name="Kallscheuer N."/>
            <person name="Luecker S."/>
            <person name="Lage O.M."/>
            <person name="Pohl T."/>
            <person name="Merkel B.J."/>
            <person name="Hornburger P."/>
            <person name="Mueller R.-W."/>
            <person name="Bruemmer F."/>
            <person name="Labrenz M."/>
            <person name="Spormann A.M."/>
            <person name="Op Den Camp H."/>
            <person name="Overmann J."/>
            <person name="Amann R."/>
            <person name="Jetten M.S.M."/>
            <person name="Mascher T."/>
            <person name="Medema M.H."/>
            <person name="Devos D.P."/>
            <person name="Kaster A.-K."/>
            <person name="Ovreas L."/>
            <person name="Rohde M."/>
            <person name="Galperin M.Y."/>
            <person name="Jogler C."/>
        </authorList>
    </citation>
    <scope>NUCLEOTIDE SEQUENCE [LARGE SCALE GENOMIC DNA]</scope>
    <source>
        <strain evidence="9 10">KOR42</strain>
    </source>
</reference>
<feature type="transmembrane region" description="Helical" evidence="8">
    <location>
        <begin position="251"/>
        <end position="272"/>
    </location>
</feature>
<accession>A0A5C5X1M6</accession>
<feature type="transmembrane region" description="Helical" evidence="8">
    <location>
        <begin position="402"/>
        <end position="419"/>
    </location>
</feature>
<evidence type="ECO:0000313" key="10">
    <source>
        <dbReference type="Proteomes" id="UP000317243"/>
    </source>
</evidence>
<feature type="transmembrane region" description="Helical" evidence="8">
    <location>
        <begin position="425"/>
        <end position="445"/>
    </location>
</feature>
<evidence type="ECO:0000256" key="1">
    <source>
        <dbReference type="ARBA" id="ARBA00004141"/>
    </source>
</evidence>
<sequence length="491" mass="52472">MSDNENSLKRGDHRLTLWIALAIVAAIVFALLLPSLMAIGLNSGDAEPGSAEYLTLIQGRASYWLIPLEMGGEVFLRVLKMLVVPLVMSSVMSGILGLGDVRKLGRPGLAAVVYYLSTTVLAVIAGLILVNVMSPGVDSMDQSSLAQVDSKGESVKARLYATLAEDIGVKDHDVAEALNDNEYLQDEERGIGEILENLVLMMFTDNLFDSAVNTNLLPLIVFSLVFAGLLTTMGSRVSLVTDLIHQINSALMAFILLIMKFAPLGIFCLVAARFGEANVSGTFFLELKRTWGYTITVLLGLGVHAFLTLPVLLWVFTRRNPYKFMLQMSQAILTAFSTASSSATLPVTMESAVDEAGVSRRSVDFVLPLGATINMDGTALYEAVAAIFIAQVVGADLSLTQQIIVAVTATLAAIGAAGIPEAGLVTMVIVLTAVGLPVQYMTLILSVDWFLDRFRTAVNVFGDACGAAIVETAFVEPNSVEPAIEPEQASQ</sequence>
<dbReference type="AlphaFoldDB" id="A0A5C5X1M6"/>
<proteinExistence type="predicted"/>
<dbReference type="InterPro" id="IPR018107">
    <property type="entry name" value="Na-dicarboxylate_symporter_CS"/>
</dbReference>
<feature type="transmembrane region" description="Helical" evidence="8">
    <location>
        <begin position="74"/>
        <end position="99"/>
    </location>
</feature>
<feature type="transmembrane region" description="Helical" evidence="8">
    <location>
        <begin position="111"/>
        <end position="133"/>
    </location>
</feature>
<dbReference type="PROSITE" id="PS00714">
    <property type="entry name" value="NA_DICARBOXYL_SYMP_2"/>
    <property type="match status" value="1"/>
</dbReference>
<evidence type="ECO:0000256" key="3">
    <source>
        <dbReference type="ARBA" id="ARBA00022692"/>
    </source>
</evidence>
<dbReference type="GO" id="GO:0015293">
    <property type="term" value="F:symporter activity"/>
    <property type="evidence" value="ECO:0007669"/>
    <property type="project" value="UniProtKB-KW"/>
</dbReference>
<dbReference type="InterPro" id="IPR036458">
    <property type="entry name" value="Na:dicarbo_symporter_sf"/>
</dbReference>
<feature type="transmembrane region" description="Helical" evidence="8">
    <location>
        <begin position="216"/>
        <end position="239"/>
    </location>
</feature>
<dbReference type="InterPro" id="IPR050746">
    <property type="entry name" value="DAACS"/>
</dbReference>
<keyword evidence="5 8" id="KW-1133">Transmembrane helix</keyword>
<dbReference type="Proteomes" id="UP000317243">
    <property type="component" value="Unassembled WGS sequence"/>
</dbReference>
<name>A0A5C5X1M6_9PLAN</name>